<keyword evidence="4" id="KW-1185">Reference proteome</keyword>
<keyword evidence="3" id="KW-0687">Ribonucleoprotein</keyword>
<reference evidence="3 4" key="1">
    <citation type="submission" date="2018-09" db="EMBL/GenBank/DDBJ databases">
        <title>A high-quality reference genome of wild soybean provides a powerful tool to mine soybean genomes.</title>
        <authorList>
            <person name="Xie M."/>
            <person name="Chung C.Y.L."/>
            <person name="Li M.-W."/>
            <person name="Wong F.-L."/>
            <person name="Chan T.-F."/>
            <person name="Lam H.-M."/>
        </authorList>
    </citation>
    <scope>NUCLEOTIDE SEQUENCE [LARGE SCALE GENOMIC DNA]</scope>
    <source>
        <strain evidence="4">cv. W05</strain>
        <tissue evidence="3">Hypocotyl of etiolated seedlings</tissue>
    </source>
</reference>
<dbReference type="Proteomes" id="UP000289340">
    <property type="component" value="Chromosome 15"/>
</dbReference>
<keyword evidence="2" id="KW-0812">Transmembrane</keyword>
<keyword evidence="3" id="KW-0689">Ribosomal protein</keyword>
<dbReference type="GO" id="GO:0005840">
    <property type="term" value="C:ribosome"/>
    <property type="evidence" value="ECO:0007669"/>
    <property type="project" value="UniProtKB-KW"/>
</dbReference>
<feature type="compositionally biased region" description="Basic residues" evidence="1">
    <location>
        <begin position="53"/>
        <end position="64"/>
    </location>
</feature>
<feature type="compositionally biased region" description="Low complexity" evidence="1">
    <location>
        <begin position="68"/>
        <end position="81"/>
    </location>
</feature>
<dbReference type="PANTHER" id="PTHR46631">
    <property type="entry name" value="60S RIBOSOMAL PROTEIN L18A-LIKE"/>
    <property type="match status" value="1"/>
</dbReference>
<dbReference type="AlphaFoldDB" id="A0A445GRH7"/>
<keyword evidence="2" id="KW-0472">Membrane</keyword>
<accession>A0A445GRH7</accession>
<dbReference type="InterPro" id="IPR044804">
    <property type="entry name" value="Ribosomal_eL20z-like"/>
</dbReference>
<protein>
    <submittedName>
        <fullName evidence="3">60S ribosomal protein L18a-like protein</fullName>
    </submittedName>
</protein>
<gene>
    <name evidence="3" type="ORF">D0Y65_040430</name>
</gene>
<feature type="region of interest" description="Disordered" evidence="1">
    <location>
        <begin position="35"/>
        <end position="81"/>
    </location>
</feature>
<evidence type="ECO:0000313" key="3">
    <source>
        <dbReference type="EMBL" id="RZB63844.1"/>
    </source>
</evidence>
<dbReference type="PANTHER" id="PTHR46631:SF21">
    <property type="entry name" value="60S RIBOSOMAL PROTEIN L18A-LIKE PROTEIN"/>
    <property type="match status" value="1"/>
</dbReference>
<keyword evidence="2" id="KW-1133">Transmembrane helix</keyword>
<feature type="transmembrane region" description="Helical" evidence="2">
    <location>
        <begin position="385"/>
        <end position="405"/>
    </location>
</feature>
<evidence type="ECO:0000256" key="1">
    <source>
        <dbReference type="SAM" id="MobiDB-lite"/>
    </source>
</evidence>
<dbReference type="EMBL" id="QZWG01000015">
    <property type="protein sequence ID" value="RZB63844.1"/>
    <property type="molecule type" value="Genomic_DNA"/>
</dbReference>
<evidence type="ECO:0000313" key="4">
    <source>
        <dbReference type="Proteomes" id="UP000289340"/>
    </source>
</evidence>
<sequence>MSQYPSHFLSLPPPPAIPRHHLLWPPCHPAAPVPLPLPGAHRRRAPLPQRKIPPPRRRRPRHHPQPPLQQQQHFQLDQGNKNNNKGNYNYFVFRDGGVSGKRSLFNWGDHPSMAADAVENGWSRFAFTGYKSYMPSPLKKSALLGVCAAHGGGSDFGRELEAEISWEVACGSAEFMQKVTRLVPKVSSFHCFYLFIFKSWIFNSAVFIGVLYSSYCEEEGGVAVEEAAGDGGVDVFEVEGSCVEVTEPGDDALRGGGRVLRGGGGGEVGDAEISPMNEDGKNRGIGIATENPYYGTFQGVANHYPPQHQQPPVPYANYYQRQGYHVVPVYAVAEGRPVRERRLPCCGLSLGWFLFIMGWFLGGVPWYVGTFILMFVHMDCREKPGLIACAVASFVTVIVLALGVTQGDLGRLTSF</sequence>
<name>A0A445GRH7_GLYSO</name>
<organism evidence="3 4">
    <name type="scientific">Glycine soja</name>
    <name type="common">Wild soybean</name>
    <dbReference type="NCBI Taxonomy" id="3848"/>
    <lineage>
        <taxon>Eukaryota</taxon>
        <taxon>Viridiplantae</taxon>
        <taxon>Streptophyta</taxon>
        <taxon>Embryophyta</taxon>
        <taxon>Tracheophyta</taxon>
        <taxon>Spermatophyta</taxon>
        <taxon>Magnoliopsida</taxon>
        <taxon>eudicotyledons</taxon>
        <taxon>Gunneridae</taxon>
        <taxon>Pentapetalae</taxon>
        <taxon>rosids</taxon>
        <taxon>fabids</taxon>
        <taxon>Fabales</taxon>
        <taxon>Fabaceae</taxon>
        <taxon>Papilionoideae</taxon>
        <taxon>50 kb inversion clade</taxon>
        <taxon>NPAAA clade</taxon>
        <taxon>indigoferoid/millettioid clade</taxon>
        <taxon>Phaseoleae</taxon>
        <taxon>Glycine</taxon>
        <taxon>Glycine subgen. Soja</taxon>
    </lineage>
</organism>
<evidence type="ECO:0000256" key="2">
    <source>
        <dbReference type="SAM" id="Phobius"/>
    </source>
</evidence>
<comment type="caution">
    <text evidence="3">The sequence shown here is derived from an EMBL/GenBank/DDBJ whole genome shotgun (WGS) entry which is preliminary data.</text>
</comment>
<proteinExistence type="predicted"/>
<feature type="transmembrane region" description="Helical" evidence="2">
    <location>
        <begin position="350"/>
        <end position="373"/>
    </location>
</feature>